<evidence type="ECO:0000256" key="1">
    <source>
        <dbReference type="SAM" id="MobiDB-lite"/>
    </source>
</evidence>
<dbReference type="RefSeq" id="XP_066806346.1">
    <property type="nucleotide sequence ID" value="XM_066943804.1"/>
</dbReference>
<reference evidence="2 3" key="1">
    <citation type="journal article" date="2024" name="bioRxiv">
        <title>Comparative genomics of Cryptococcus and Kwoniella reveals pathogenesis evolution and contrasting karyotype dynamics via intercentromeric recombination or chromosome fusion.</title>
        <authorList>
            <person name="Coelho M.A."/>
            <person name="David-Palma M."/>
            <person name="Shea T."/>
            <person name="Bowers K."/>
            <person name="McGinley-Smith S."/>
            <person name="Mohammad A.W."/>
            <person name="Gnirke A."/>
            <person name="Yurkov A.M."/>
            <person name="Nowrousian M."/>
            <person name="Sun S."/>
            <person name="Cuomo C.A."/>
            <person name="Heitman J."/>
        </authorList>
    </citation>
    <scope>NUCLEOTIDE SEQUENCE [LARGE SCALE GENOMIC DNA]</scope>
    <source>
        <strain evidence="2 3">CBS 13917</strain>
    </source>
</reference>
<feature type="region of interest" description="Disordered" evidence="1">
    <location>
        <begin position="54"/>
        <end position="77"/>
    </location>
</feature>
<feature type="compositionally biased region" description="Polar residues" evidence="1">
    <location>
        <begin position="493"/>
        <end position="502"/>
    </location>
</feature>
<evidence type="ECO:0008006" key="4">
    <source>
        <dbReference type="Google" id="ProtNLM"/>
    </source>
</evidence>
<dbReference type="KEGG" id="kne:92177930"/>
<dbReference type="Proteomes" id="UP001388673">
    <property type="component" value="Unassembled WGS sequence"/>
</dbReference>
<dbReference type="AlphaFoldDB" id="A0AAW0Z7H6"/>
<keyword evidence="3" id="KW-1185">Reference proteome</keyword>
<feature type="region of interest" description="Disordered" evidence="1">
    <location>
        <begin position="591"/>
        <end position="627"/>
    </location>
</feature>
<sequence>MANTRPYTREELKSLRRANLQNLFKIHNLKGANGTNTLLIDTLVDYFASPKYREAHPPPPYQHSSTQSSGHPSLAPSAVASVRPRIVAKVESRYKGLPLPSTRPLAGGRRVVSTQGAQVKRAGNGATNSQTSVGGRNVVPSTQDRSAQVAAAARRIIEAVTTGEAGPSRSTESEETRVDDGEIGEVSAAVVENSMSTYTSIDQSAPLSPFQTQALIDANNAQWQERISVLEKTLIEQIERLRGEMREVKAHVNELEARVTKDDDEGTARTWSPWQGRTHFRTSSDARPSRSTQSKISQTPAVPSTSQAPSNLGKRRYPEPIPLFDSTSSDHMTDRSEAKRVRFDGREEGQLHPGFRTPSPKKAMSSAFGPDFFARPNPDGTTSSPPEIVERSIVLPRTPSPSRQGVVPDNSQTPRLPNTWRKDEEMDDEDVITKAVTTTKDNVSRTPMSVAMAPEFSSTPEPPLRRPISPTMERSVSASSDRLTPGRILISLPGSTPASSELGSDRRETKRADQIETVQLSTVTDLERIEESEELSSRPTPSPVGPLRFPTVRPGAGDSFLATPSGMNPKRHPPHLSLLAPPALISRNSRAGSELPTLSRTLSPPPRPRSASAIHGASTPPRHTFPLNLPTFDQPRVRSASADYMHVAMHGLEDDGLGGFGDEDGVGLHDLASAGGGVIWAGAGGEVERVGVGLGRLGKKNEEIMTPAHRTMLGTERYNDTRFGDIPVGMWESPKVDLSGPETPF</sequence>
<comment type="caution">
    <text evidence="2">The sequence shown here is derived from an EMBL/GenBank/DDBJ whole genome shotgun (WGS) entry which is preliminary data.</text>
</comment>
<feature type="compositionally biased region" description="Basic and acidic residues" evidence="1">
    <location>
        <begin position="331"/>
        <end position="350"/>
    </location>
</feature>
<proteinExistence type="predicted"/>
<feature type="compositionally biased region" description="Basic and acidic residues" evidence="1">
    <location>
        <begin position="503"/>
        <end position="514"/>
    </location>
</feature>
<feature type="region of interest" description="Disordered" evidence="1">
    <location>
        <begin position="259"/>
        <end position="427"/>
    </location>
</feature>
<accession>A0AAW0Z7H6</accession>
<feature type="region of interest" description="Disordered" evidence="1">
    <location>
        <begin position="160"/>
        <end position="183"/>
    </location>
</feature>
<feature type="compositionally biased region" description="Polar residues" evidence="1">
    <location>
        <begin position="62"/>
        <end position="71"/>
    </location>
</feature>
<feature type="compositionally biased region" description="Polar residues" evidence="1">
    <location>
        <begin position="472"/>
        <end position="482"/>
    </location>
</feature>
<organism evidence="2 3">
    <name type="scientific">Kwoniella newhampshirensis</name>
    <dbReference type="NCBI Taxonomy" id="1651941"/>
    <lineage>
        <taxon>Eukaryota</taxon>
        <taxon>Fungi</taxon>
        <taxon>Dikarya</taxon>
        <taxon>Basidiomycota</taxon>
        <taxon>Agaricomycotina</taxon>
        <taxon>Tremellomycetes</taxon>
        <taxon>Tremellales</taxon>
        <taxon>Cryptococcaceae</taxon>
        <taxon>Kwoniella</taxon>
    </lineage>
</organism>
<evidence type="ECO:0000313" key="3">
    <source>
        <dbReference type="Proteomes" id="UP001388673"/>
    </source>
</evidence>
<feature type="compositionally biased region" description="Polar residues" evidence="1">
    <location>
        <begin position="289"/>
        <end position="310"/>
    </location>
</feature>
<feature type="compositionally biased region" description="Polar residues" evidence="1">
    <location>
        <begin position="269"/>
        <end position="281"/>
    </location>
</feature>
<feature type="compositionally biased region" description="Basic and acidic residues" evidence="1">
    <location>
        <begin position="171"/>
        <end position="180"/>
    </location>
</feature>
<evidence type="ECO:0000313" key="2">
    <source>
        <dbReference type="EMBL" id="KAK8870100.1"/>
    </source>
</evidence>
<feature type="compositionally biased region" description="Polar residues" evidence="1">
    <location>
        <begin position="125"/>
        <end position="143"/>
    </location>
</feature>
<name>A0AAW0Z7H6_9TREE</name>
<dbReference type="GeneID" id="92177930"/>
<protein>
    <recommendedName>
        <fullName evidence="4">SAP domain-containing protein</fullName>
    </recommendedName>
</protein>
<feature type="region of interest" description="Disordered" evidence="1">
    <location>
        <begin position="115"/>
        <end position="143"/>
    </location>
</feature>
<dbReference type="EMBL" id="JBCAWK010000001">
    <property type="protein sequence ID" value="KAK8870100.1"/>
    <property type="molecule type" value="Genomic_DNA"/>
</dbReference>
<feature type="region of interest" description="Disordered" evidence="1">
    <location>
        <begin position="440"/>
        <end position="549"/>
    </location>
</feature>
<gene>
    <name evidence="2" type="ORF">IAR55_000670</name>
</gene>